<evidence type="ECO:0000313" key="7">
    <source>
        <dbReference type="Proteomes" id="UP000646244"/>
    </source>
</evidence>
<dbReference type="Gene3D" id="3.40.47.10">
    <property type="match status" value="2"/>
</dbReference>
<evidence type="ECO:0000256" key="2">
    <source>
        <dbReference type="ARBA" id="ARBA00022679"/>
    </source>
</evidence>
<gene>
    <name evidence="6" type="primary">fabF</name>
    <name evidence="6" type="ORF">GCM10010507_11140</name>
</gene>
<evidence type="ECO:0000259" key="5">
    <source>
        <dbReference type="PROSITE" id="PS52004"/>
    </source>
</evidence>
<dbReference type="GO" id="GO:0006633">
    <property type="term" value="P:fatty acid biosynthetic process"/>
    <property type="evidence" value="ECO:0007669"/>
    <property type="project" value="TreeGrafter"/>
</dbReference>
<protein>
    <submittedName>
        <fullName evidence="6">Actinorhodin polyketide beta-ketoacyl synthase</fullName>
    </submittedName>
</protein>
<dbReference type="InterPro" id="IPR000794">
    <property type="entry name" value="Beta-ketoacyl_synthase"/>
</dbReference>
<dbReference type="PROSITE" id="PS52004">
    <property type="entry name" value="KS3_2"/>
    <property type="match status" value="1"/>
</dbReference>
<dbReference type="InterPro" id="IPR014031">
    <property type="entry name" value="Ketoacyl_synth_C"/>
</dbReference>
<dbReference type="PANTHER" id="PTHR11712">
    <property type="entry name" value="POLYKETIDE SYNTHASE-RELATED"/>
    <property type="match status" value="1"/>
</dbReference>
<proteinExistence type="inferred from homology"/>
<dbReference type="SUPFAM" id="SSF53901">
    <property type="entry name" value="Thiolase-like"/>
    <property type="match status" value="2"/>
</dbReference>
<accession>A0A918TCN0</accession>
<organism evidence="6 7">
    <name type="scientific">Streptomyces cinnamoneus</name>
    <name type="common">Streptoverticillium cinnamoneum</name>
    <dbReference type="NCBI Taxonomy" id="53446"/>
    <lineage>
        <taxon>Bacteria</taxon>
        <taxon>Bacillati</taxon>
        <taxon>Actinomycetota</taxon>
        <taxon>Actinomycetes</taxon>
        <taxon>Kitasatosporales</taxon>
        <taxon>Streptomycetaceae</taxon>
        <taxon>Streptomyces</taxon>
        <taxon>Streptomyces cinnamoneus group</taxon>
    </lineage>
</organism>
<dbReference type="InterPro" id="IPR020841">
    <property type="entry name" value="PKS_Beta-ketoAc_synthase_dom"/>
</dbReference>
<dbReference type="InterPro" id="IPR016039">
    <property type="entry name" value="Thiolase-like"/>
</dbReference>
<dbReference type="PANTHER" id="PTHR11712:SF322">
    <property type="entry name" value="POLYKETIDE BETA-KETOACYL SYNTHASE 2-RELATED"/>
    <property type="match status" value="1"/>
</dbReference>
<dbReference type="EMBL" id="BMVB01000003">
    <property type="protein sequence ID" value="GHC39197.1"/>
    <property type="molecule type" value="Genomic_DNA"/>
</dbReference>
<dbReference type="RefSeq" id="WP_190108497.1">
    <property type="nucleotide sequence ID" value="NZ_BMVB01000003.1"/>
</dbReference>
<evidence type="ECO:0000256" key="4">
    <source>
        <dbReference type="RuleBase" id="RU003694"/>
    </source>
</evidence>
<reference evidence="6" key="1">
    <citation type="journal article" date="2014" name="Int. J. Syst. Evol. Microbiol.">
        <title>Complete genome sequence of Corynebacterium casei LMG S-19264T (=DSM 44701T), isolated from a smear-ripened cheese.</title>
        <authorList>
            <consortium name="US DOE Joint Genome Institute (JGI-PGF)"/>
            <person name="Walter F."/>
            <person name="Albersmeier A."/>
            <person name="Kalinowski J."/>
            <person name="Ruckert C."/>
        </authorList>
    </citation>
    <scope>NUCLEOTIDE SEQUENCE</scope>
    <source>
        <strain evidence="6">JCM 4633</strain>
    </source>
</reference>
<keyword evidence="3" id="KW-0012">Acyltransferase</keyword>
<dbReference type="Pfam" id="PF02801">
    <property type="entry name" value="Ketoacyl-synt_C"/>
    <property type="match status" value="1"/>
</dbReference>
<dbReference type="InterPro" id="IPR014030">
    <property type="entry name" value="Ketoacyl_synth_N"/>
</dbReference>
<dbReference type="GO" id="GO:0004315">
    <property type="term" value="F:3-oxoacyl-[acyl-carrier-protein] synthase activity"/>
    <property type="evidence" value="ECO:0007669"/>
    <property type="project" value="TreeGrafter"/>
</dbReference>
<feature type="domain" description="Ketosynthase family 3 (KS3)" evidence="5">
    <location>
        <begin position="10"/>
        <end position="409"/>
    </location>
</feature>
<dbReference type="AlphaFoldDB" id="A0A918TCN0"/>
<reference evidence="6" key="2">
    <citation type="submission" date="2020-09" db="EMBL/GenBank/DDBJ databases">
        <authorList>
            <person name="Sun Q."/>
            <person name="Ohkuma M."/>
        </authorList>
    </citation>
    <scope>NUCLEOTIDE SEQUENCE</scope>
    <source>
        <strain evidence="6">JCM 4633</strain>
    </source>
</reference>
<evidence type="ECO:0000313" key="6">
    <source>
        <dbReference type="EMBL" id="GHC39197.1"/>
    </source>
</evidence>
<sequence>MSTSTVDTTDDAPVFTGIGVVAPNGTGTEEYWRATLEGRSGLGPLTGFDTDGYDLHVAGHVTGFDATPHLPARVLAETDRWTRMGLVAAGWALADAHAGAAGWDPYEVCVMTASSSGGNELGQREIQKLWHQGPGQVSVYQSIGWFYAATTGQASIRHGFKGSCSVLVAEQAGGLDALAQARRALREGHRAVLTGGTEAPLSPYAVTCQLPTGTLSPARDPARAYLPFDERAAGWVPGEGGAMFVLEHPRAAGERGAPHRYGRLAGHAAGFAPDGAGRRVLDRVVRLALDDAGLPPAHVDAVFADASARPGADADESRVLADVFGPHGVPVTAPKTMTGRLYAGGAALDVAAALLALRDQVLPPTAGVRRPAAHHRLDLVLRTRPARLRNVLVLARGEGGFVSACVLSR</sequence>
<name>A0A918TCN0_STRCJ</name>
<evidence type="ECO:0000256" key="1">
    <source>
        <dbReference type="ARBA" id="ARBA00008467"/>
    </source>
</evidence>
<keyword evidence="2 4" id="KW-0808">Transferase</keyword>
<dbReference type="Pfam" id="PF00109">
    <property type="entry name" value="ketoacyl-synt"/>
    <property type="match status" value="1"/>
</dbReference>
<evidence type="ECO:0000256" key="3">
    <source>
        <dbReference type="ARBA" id="ARBA00023315"/>
    </source>
</evidence>
<dbReference type="Proteomes" id="UP000646244">
    <property type="component" value="Unassembled WGS sequence"/>
</dbReference>
<comment type="caution">
    <text evidence="6">The sequence shown here is derived from an EMBL/GenBank/DDBJ whole genome shotgun (WGS) entry which is preliminary data.</text>
</comment>
<comment type="similarity">
    <text evidence="1 4">Belongs to the thiolase-like superfamily. Beta-ketoacyl-ACP synthases family.</text>
</comment>